<proteinExistence type="predicted"/>
<keyword evidence="3" id="KW-1185">Reference proteome</keyword>
<dbReference type="EMBL" id="CP141261">
    <property type="protein sequence ID" value="WRL61835.1"/>
    <property type="molecule type" value="Genomic_DNA"/>
</dbReference>
<accession>A0ABZ1ATK4</accession>
<gene>
    <name evidence="2" type="ORF">U6N30_17075</name>
</gene>
<organism evidence="2 3">
    <name type="scientific">Blastococcus brunescens</name>
    <dbReference type="NCBI Taxonomy" id="1564165"/>
    <lineage>
        <taxon>Bacteria</taxon>
        <taxon>Bacillati</taxon>
        <taxon>Actinomycetota</taxon>
        <taxon>Actinomycetes</taxon>
        <taxon>Geodermatophilales</taxon>
        <taxon>Geodermatophilaceae</taxon>
        <taxon>Blastococcus</taxon>
    </lineage>
</organism>
<evidence type="ECO:0000256" key="1">
    <source>
        <dbReference type="SAM" id="MobiDB-lite"/>
    </source>
</evidence>
<reference evidence="2 3" key="1">
    <citation type="submission" date="2023-12" db="EMBL/GenBank/DDBJ databases">
        <title>Blastococcus brunescens sp. nov., an actonobacterium isolated from sandstone collected in sahara desert.</title>
        <authorList>
            <person name="Gtari M."/>
            <person name="Ghodhbane F."/>
        </authorList>
    </citation>
    <scope>NUCLEOTIDE SEQUENCE [LARGE SCALE GENOMIC DNA]</scope>
    <source>
        <strain evidence="2 3">BMG 8361</strain>
    </source>
</reference>
<evidence type="ECO:0000313" key="3">
    <source>
        <dbReference type="Proteomes" id="UP001324287"/>
    </source>
</evidence>
<sequence length="185" mass="20843">MGRACRTRPGTRATCSPRSRSWSRHGSATVNVSCSPNSQRRRRSIRAGLRPTPGRTAMSPPSPPLRYPLVRRPASALLDQEEFARRCGVHPELVRRFWALGLIRAARHVDGSLWFSPAQVPAVARFQRLHATLPLNYAALGLVCDLLDRITDLEAALRVRGRTEPVRRRSPQEPANRPERSSRWT</sequence>
<feature type="region of interest" description="Disordered" evidence="1">
    <location>
        <begin position="161"/>
        <end position="185"/>
    </location>
</feature>
<dbReference type="Pfam" id="PF13591">
    <property type="entry name" value="MerR_2"/>
    <property type="match status" value="1"/>
</dbReference>
<feature type="region of interest" description="Disordered" evidence="1">
    <location>
        <begin position="1"/>
        <end position="66"/>
    </location>
</feature>
<feature type="compositionally biased region" description="Polar residues" evidence="1">
    <location>
        <begin position="13"/>
        <end position="38"/>
    </location>
</feature>
<name>A0ABZ1ATK4_9ACTN</name>
<dbReference type="Gene3D" id="1.10.1660.10">
    <property type="match status" value="1"/>
</dbReference>
<evidence type="ECO:0000313" key="2">
    <source>
        <dbReference type="EMBL" id="WRL61835.1"/>
    </source>
</evidence>
<dbReference type="Proteomes" id="UP001324287">
    <property type="component" value="Chromosome"/>
</dbReference>
<protein>
    <submittedName>
        <fullName evidence="2">Chaperone modulator CbpM</fullName>
    </submittedName>
</protein>